<dbReference type="GO" id="GO:0008824">
    <property type="term" value="F:cyanate hydratase activity"/>
    <property type="evidence" value="ECO:0007669"/>
    <property type="project" value="UniProtKB-UniRule"/>
</dbReference>
<dbReference type="InterPro" id="IPR010982">
    <property type="entry name" value="Lambda_DNA-bd_dom_sf"/>
</dbReference>
<accession>A0A147DBN6</accession>
<evidence type="ECO:0000313" key="6">
    <source>
        <dbReference type="Proteomes" id="UP000078272"/>
    </source>
</evidence>
<dbReference type="GO" id="GO:0003677">
    <property type="term" value="F:DNA binding"/>
    <property type="evidence" value="ECO:0007669"/>
    <property type="project" value="InterPro"/>
</dbReference>
<evidence type="ECO:0000256" key="2">
    <source>
        <dbReference type="ARBA" id="ARBA00023239"/>
    </source>
</evidence>
<comment type="function">
    <text evidence="1 3">Catalyzes the reaction of cyanate with bicarbonate to produce ammonia and carbon dioxide.</text>
</comment>
<feature type="active site" evidence="3">
    <location>
        <position position="114"/>
    </location>
</feature>
<sequence>MLSKSDVTDMIYEKKRGAGLTWASIAEGIGMSEVFVTSACLGMNALPRDKADLLTRQLGLPQEAAVVLAEFPTKQWDRQVPTDPCIYRLYEIVGVYGDTLKELIQEKCGNGIMSAIDFSMEVEKVPYPKGDRIEIRMSGKYLAYNSW</sequence>
<comment type="catalytic activity">
    <reaction evidence="3">
        <text>cyanate + hydrogencarbonate + 3 H(+) = NH4(+) + 2 CO2</text>
        <dbReference type="Rhea" id="RHEA:11120"/>
        <dbReference type="ChEBI" id="CHEBI:15378"/>
        <dbReference type="ChEBI" id="CHEBI:16526"/>
        <dbReference type="ChEBI" id="CHEBI:17544"/>
        <dbReference type="ChEBI" id="CHEBI:28938"/>
        <dbReference type="ChEBI" id="CHEBI:29195"/>
        <dbReference type="EC" id="4.2.1.104"/>
    </reaction>
</comment>
<proteinExistence type="inferred from homology"/>
<dbReference type="Gene3D" id="3.30.1160.10">
    <property type="entry name" value="Cyanate lyase, C-terminal domain"/>
    <property type="match status" value="1"/>
</dbReference>
<dbReference type="NCBIfam" id="TIGR00673">
    <property type="entry name" value="cynS"/>
    <property type="match status" value="1"/>
</dbReference>
<feature type="domain" description="Cyanate lyase C-terminal" evidence="4">
    <location>
        <begin position="75"/>
        <end position="147"/>
    </location>
</feature>
<dbReference type="SUPFAM" id="SSF55234">
    <property type="entry name" value="Cyanase C-terminal domain"/>
    <property type="match status" value="1"/>
</dbReference>
<keyword evidence="2 3" id="KW-0456">Lyase</keyword>
<dbReference type="OrthoDB" id="9785870at2"/>
<gene>
    <name evidence="3" type="primary">cynS</name>
    <name evidence="5" type="ORF">NS226_00240</name>
</gene>
<dbReference type="AlphaFoldDB" id="A0A147DBN6"/>
<protein>
    <recommendedName>
        <fullName evidence="3">Cyanate hydratase</fullName>
        <shortName evidence="3">Cyanase</shortName>
        <ecNumber evidence="3">4.2.1.104</ecNumber>
    </recommendedName>
    <alternativeName>
        <fullName evidence="3">Cyanate hydrolase</fullName>
    </alternativeName>
    <alternativeName>
        <fullName evidence="3">Cyanate lyase</fullName>
    </alternativeName>
</protein>
<comment type="caution">
    <text evidence="5">The sequence shown here is derived from an EMBL/GenBank/DDBJ whole genome shotgun (WGS) entry which is preliminary data.</text>
</comment>
<dbReference type="PANTHER" id="PTHR34186:SF2">
    <property type="entry name" value="CYANATE HYDRATASE"/>
    <property type="match status" value="1"/>
</dbReference>
<dbReference type="NCBIfam" id="NF002773">
    <property type="entry name" value="PRK02866.1"/>
    <property type="match status" value="1"/>
</dbReference>
<dbReference type="InterPro" id="IPR048564">
    <property type="entry name" value="CYNS_N"/>
</dbReference>
<dbReference type="PRINTS" id="PR01693">
    <property type="entry name" value="CYANASE"/>
</dbReference>
<dbReference type="InterPro" id="IPR008076">
    <property type="entry name" value="Cyanase"/>
</dbReference>
<dbReference type="Pfam" id="PF21291">
    <property type="entry name" value="CYNS_N"/>
    <property type="match status" value="1"/>
</dbReference>
<comment type="similarity">
    <text evidence="3">Belongs to the cyanase family.</text>
</comment>
<dbReference type="InterPro" id="IPR003712">
    <property type="entry name" value="Cyanate_lyase_C"/>
</dbReference>
<evidence type="ECO:0000256" key="3">
    <source>
        <dbReference type="HAMAP-Rule" id="MF_00535"/>
    </source>
</evidence>
<dbReference type="STRING" id="401562.NS365_01860"/>
<dbReference type="HAMAP" id="MF_00535">
    <property type="entry name" value="Cyanate_hydrat"/>
    <property type="match status" value="1"/>
</dbReference>
<feature type="active site" evidence="3">
    <location>
        <position position="91"/>
    </location>
</feature>
<evidence type="ECO:0000259" key="4">
    <source>
        <dbReference type="SMART" id="SM01116"/>
    </source>
</evidence>
<dbReference type="RefSeq" id="WP_058633284.1">
    <property type="nucleotide sequence ID" value="NZ_LDPZ01000001.1"/>
</dbReference>
<reference evidence="5 6" key="1">
    <citation type="journal article" date="2016" name="Front. Microbiol.">
        <title>Genomic Resource of Rice Seed Associated Bacteria.</title>
        <authorList>
            <person name="Midha S."/>
            <person name="Bansal K."/>
            <person name="Sharma S."/>
            <person name="Kumar N."/>
            <person name="Patil P.P."/>
            <person name="Chaudhry V."/>
            <person name="Patil P.B."/>
        </authorList>
    </citation>
    <scope>NUCLEOTIDE SEQUENCE [LARGE SCALE GENOMIC DNA]</scope>
    <source>
        <strain evidence="5 6">NS226</strain>
    </source>
</reference>
<dbReference type="EC" id="4.2.1.104" evidence="3"/>
<dbReference type="SUPFAM" id="SSF47413">
    <property type="entry name" value="lambda repressor-like DNA-binding domains"/>
    <property type="match status" value="1"/>
</dbReference>
<dbReference type="Proteomes" id="UP000078272">
    <property type="component" value="Unassembled WGS sequence"/>
</dbReference>
<name>A0A147DBN6_9HYPH</name>
<organism evidence="5 6">
    <name type="scientific">Aureimonas ureilytica</name>
    <dbReference type="NCBI Taxonomy" id="401562"/>
    <lineage>
        <taxon>Bacteria</taxon>
        <taxon>Pseudomonadati</taxon>
        <taxon>Pseudomonadota</taxon>
        <taxon>Alphaproteobacteria</taxon>
        <taxon>Hyphomicrobiales</taxon>
        <taxon>Aurantimonadaceae</taxon>
        <taxon>Aureimonas</taxon>
    </lineage>
</organism>
<dbReference type="CDD" id="cd00559">
    <property type="entry name" value="Cyanase_C"/>
    <property type="match status" value="1"/>
</dbReference>
<dbReference type="Gene3D" id="1.10.260.40">
    <property type="entry name" value="lambda repressor-like DNA-binding domains"/>
    <property type="match status" value="1"/>
</dbReference>
<dbReference type="InterPro" id="IPR036581">
    <property type="entry name" value="Cyanate_lyase_C_sf"/>
</dbReference>
<evidence type="ECO:0000313" key="5">
    <source>
        <dbReference type="EMBL" id="KTQ98679.1"/>
    </source>
</evidence>
<dbReference type="PANTHER" id="PTHR34186">
    <property type="entry name" value="CYANATE HYDRATASE"/>
    <property type="match status" value="1"/>
</dbReference>
<dbReference type="PATRIC" id="fig|401562.3.peg.56"/>
<dbReference type="Pfam" id="PF02560">
    <property type="entry name" value="Cyanate_lyase"/>
    <property type="match status" value="1"/>
</dbReference>
<feature type="active site" evidence="3">
    <location>
        <position position="88"/>
    </location>
</feature>
<dbReference type="SMART" id="SM01116">
    <property type="entry name" value="Cyanate_lyase"/>
    <property type="match status" value="1"/>
</dbReference>
<evidence type="ECO:0000256" key="1">
    <source>
        <dbReference type="ARBA" id="ARBA00003561"/>
    </source>
</evidence>
<dbReference type="PIRSF" id="PIRSF001263">
    <property type="entry name" value="Cyanate_hydratas"/>
    <property type="match status" value="1"/>
</dbReference>
<dbReference type="EMBL" id="LDPZ01000001">
    <property type="protein sequence ID" value="KTQ98679.1"/>
    <property type="molecule type" value="Genomic_DNA"/>
</dbReference>